<evidence type="ECO:0000256" key="6">
    <source>
        <dbReference type="ARBA" id="ARBA00023251"/>
    </source>
</evidence>
<dbReference type="EC" id="3.5.2.6" evidence="3"/>
<keyword evidence="5" id="KW-0378">Hydrolase</keyword>
<comment type="caution">
    <text evidence="9">The sequence shown here is derived from an EMBL/GenBank/DDBJ whole genome shotgun (WGS) entry which is preliminary data.</text>
</comment>
<evidence type="ECO:0000256" key="4">
    <source>
        <dbReference type="ARBA" id="ARBA00022729"/>
    </source>
</evidence>
<evidence type="ECO:0000256" key="7">
    <source>
        <dbReference type="SAM" id="SignalP"/>
    </source>
</evidence>
<dbReference type="Gene3D" id="3.40.710.10">
    <property type="entry name" value="DD-peptidase/beta-lactamase superfamily"/>
    <property type="match status" value="1"/>
</dbReference>
<dbReference type="InterPro" id="IPR012338">
    <property type="entry name" value="Beta-lactam/transpept-like"/>
</dbReference>
<proteinExistence type="inferred from homology"/>
<dbReference type="SUPFAM" id="SSF56601">
    <property type="entry name" value="beta-lactamase/transpeptidase-like"/>
    <property type="match status" value="1"/>
</dbReference>
<dbReference type="EMBL" id="JAJJMO010000001">
    <property type="protein sequence ID" value="MCC9073147.1"/>
    <property type="molecule type" value="Genomic_DNA"/>
</dbReference>
<dbReference type="InterPro" id="IPR050515">
    <property type="entry name" value="Beta-lactam/transpept"/>
</dbReference>
<feature type="chain" id="PRO_5047409844" description="beta-lactamase" evidence="7">
    <location>
        <begin position="21"/>
        <end position="289"/>
    </location>
</feature>
<evidence type="ECO:0000259" key="8">
    <source>
        <dbReference type="Pfam" id="PF00905"/>
    </source>
</evidence>
<protein>
    <recommendedName>
        <fullName evidence="3">beta-lactamase</fullName>
        <ecNumber evidence="3">3.5.2.6</ecNumber>
    </recommendedName>
</protein>
<reference evidence="9" key="1">
    <citation type="submission" date="2021-11" db="EMBL/GenBank/DDBJ databases">
        <title>Description of novel Flavobacterium species.</title>
        <authorList>
            <person name="Saticioglu I.B."/>
            <person name="Ay H."/>
            <person name="Altun S."/>
            <person name="Duman M."/>
        </authorList>
    </citation>
    <scope>NUCLEOTIDE SEQUENCE</scope>
    <source>
        <strain evidence="9">F-65</strain>
    </source>
</reference>
<dbReference type="RefSeq" id="WP_229990091.1">
    <property type="nucleotide sequence ID" value="NZ_JAJJMO010000001.1"/>
</dbReference>
<accession>A0ABS8MWJ7</accession>
<evidence type="ECO:0000313" key="9">
    <source>
        <dbReference type="EMBL" id="MCC9073147.1"/>
    </source>
</evidence>
<evidence type="ECO:0000256" key="1">
    <source>
        <dbReference type="ARBA" id="ARBA00001526"/>
    </source>
</evidence>
<gene>
    <name evidence="9" type="ORF">LNQ49_16345</name>
</gene>
<dbReference type="InterPro" id="IPR001460">
    <property type="entry name" value="PCN-bd_Tpept"/>
</dbReference>
<feature type="signal peptide" evidence="7">
    <location>
        <begin position="1"/>
        <end position="20"/>
    </location>
</feature>
<sequence>MKLKYVFIGFICIGLFFSCASSNRIASNSLLKNGGTIVVRQDFKKYFENCNVDGSIAIYDTNSHTWILSDTIGTKKETLPASTFKIINLLIALETNTISSENDIVKWPGTTDTLKYDYRPSIYHDITVKEAFEVSAGWAFIELAKKIGKENYKKYLTLCNYGNGNLSQTDADFWNFGAFAISPINQVKFLKKLYEEKLPFSKRNIEIVKRVMITEQNKEYTIHSKTGWTRENNINTGWWTGYIINKKGTYFFATRLLQDRKSNTPNFGNCRKDITKSVFKDLDIITSKN</sequence>
<keyword evidence="10" id="KW-1185">Reference proteome</keyword>
<dbReference type="PROSITE" id="PS51257">
    <property type="entry name" value="PROKAR_LIPOPROTEIN"/>
    <property type="match status" value="1"/>
</dbReference>
<comment type="similarity">
    <text evidence="2">Belongs to the class-D beta-lactamase family.</text>
</comment>
<dbReference type="Proteomes" id="UP001430919">
    <property type="component" value="Unassembled WGS sequence"/>
</dbReference>
<evidence type="ECO:0000256" key="3">
    <source>
        <dbReference type="ARBA" id="ARBA00012865"/>
    </source>
</evidence>
<evidence type="ECO:0000256" key="5">
    <source>
        <dbReference type="ARBA" id="ARBA00022801"/>
    </source>
</evidence>
<keyword evidence="4 7" id="KW-0732">Signal</keyword>
<evidence type="ECO:0000256" key="2">
    <source>
        <dbReference type="ARBA" id="ARBA00007898"/>
    </source>
</evidence>
<dbReference type="PANTHER" id="PTHR30627:SF6">
    <property type="entry name" value="BETA-LACTAMASE YBXI-RELATED"/>
    <property type="match status" value="1"/>
</dbReference>
<comment type="catalytic activity">
    <reaction evidence="1">
        <text>a beta-lactam + H2O = a substituted beta-amino acid</text>
        <dbReference type="Rhea" id="RHEA:20401"/>
        <dbReference type="ChEBI" id="CHEBI:15377"/>
        <dbReference type="ChEBI" id="CHEBI:35627"/>
        <dbReference type="ChEBI" id="CHEBI:140347"/>
        <dbReference type="EC" id="3.5.2.6"/>
    </reaction>
</comment>
<evidence type="ECO:0000313" key="10">
    <source>
        <dbReference type="Proteomes" id="UP001430919"/>
    </source>
</evidence>
<name>A0ABS8MWJ7_9FLAO</name>
<feature type="domain" description="Penicillin-binding protein transpeptidase" evidence="8">
    <location>
        <begin position="75"/>
        <end position="264"/>
    </location>
</feature>
<dbReference type="Pfam" id="PF00905">
    <property type="entry name" value="Transpeptidase"/>
    <property type="match status" value="1"/>
</dbReference>
<dbReference type="PANTHER" id="PTHR30627">
    <property type="entry name" value="PEPTIDOGLYCAN D,D-TRANSPEPTIDASE"/>
    <property type="match status" value="1"/>
</dbReference>
<organism evidence="9 10">
    <name type="scientific">Flavobacterium pisciphilum</name>
    <dbReference type="NCBI Taxonomy" id="2893755"/>
    <lineage>
        <taxon>Bacteria</taxon>
        <taxon>Pseudomonadati</taxon>
        <taxon>Bacteroidota</taxon>
        <taxon>Flavobacteriia</taxon>
        <taxon>Flavobacteriales</taxon>
        <taxon>Flavobacteriaceae</taxon>
        <taxon>Flavobacterium</taxon>
    </lineage>
</organism>
<keyword evidence="6" id="KW-0046">Antibiotic resistance</keyword>